<organism evidence="2 3">
    <name type="scientific">Marilutibacter maris</name>
    <dbReference type="NCBI Taxonomy" id="1605891"/>
    <lineage>
        <taxon>Bacteria</taxon>
        <taxon>Pseudomonadati</taxon>
        <taxon>Pseudomonadota</taxon>
        <taxon>Gammaproteobacteria</taxon>
        <taxon>Lysobacterales</taxon>
        <taxon>Lysobacteraceae</taxon>
        <taxon>Marilutibacter</taxon>
    </lineage>
</organism>
<name>A0A5N6CTU2_9GAMM</name>
<proteinExistence type="predicted"/>
<evidence type="ECO:0000313" key="2">
    <source>
        <dbReference type="EMBL" id="KAB8196208.1"/>
    </source>
</evidence>
<dbReference type="EMBL" id="VICD02000061">
    <property type="protein sequence ID" value="KAB8196208.1"/>
    <property type="molecule type" value="Genomic_DNA"/>
</dbReference>
<evidence type="ECO:0000313" key="3">
    <source>
        <dbReference type="Proteomes" id="UP000320431"/>
    </source>
</evidence>
<sequence>MPNTGHPDRLLKMLLGIAVMSFLTLMIPLLAIPTSSPADFSPVAKGAFAIAATGCFLALLALWIYWLRHFWKTAQHRRFWLCLLVPYAYATYSTVKHLQTPSSGHV</sequence>
<evidence type="ECO:0000256" key="1">
    <source>
        <dbReference type="SAM" id="Phobius"/>
    </source>
</evidence>
<dbReference type="Proteomes" id="UP000320431">
    <property type="component" value="Unassembled WGS sequence"/>
</dbReference>
<feature type="transmembrane region" description="Helical" evidence="1">
    <location>
        <begin position="46"/>
        <end position="67"/>
    </location>
</feature>
<comment type="caution">
    <text evidence="2">The sequence shown here is derived from an EMBL/GenBank/DDBJ whole genome shotgun (WGS) entry which is preliminary data.</text>
</comment>
<feature type="transmembrane region" description="Helical" evidence="1">
    <location>
        <begin position="79"/>
        <end position="95"/>
    </location>
</feature>
<accession>A0A5N6CTU2</accession>
<keyword evidence="1" id="KW-1133">Transmembrane helix</keyword>
<keyword evidence="1" id="KW-0812">Transmembrane</keyword>
<dbReference type="AlphaFoldDB" id="A0A5N6CTU2"/>
<protein>
    <submittedName>
        <fullName evidence="2">Uncharacterized protein</fullName>
    </submittedName>
</protein>
<reference evidence="2 3" key="1">
    <citation type="submission" date="2019-10" db="EMBL/GenBank/DDBJ databases">
        <title>Lysobacter alkalisoli sp. nov., isolated from saline-alkaline soil.</title>
        <authorList>
            <person name="Sun J.-Q."/>
        </authorList>
    </citation>
    <scope>NUCLEOTIDE SEQUENCE [LARGE SCALE GENOMIC DNA]</scope>
    <source>
        <strain evidence="2 3">KCTC 42381</strain>
    </source>
</reference>
<gene>
    <name evidence="2" type="ORF">FKV24_004485</name>
</gene>
<dbReference type="RefSeq" id="WP_141481514.1">
    <property type="nucleotide sequence ID" value="NZ_CP029843.1"/>
</dbReference>
<keyword evidence="1" id="KW-0472">Membrane</keyword>
<feature type="transmembrane region" description="Helical" evidence="1">
    <location>
        <begin position="12"/>
        <end position="34"/>
    </location>
</feature>